<dbReference type="HOGENOM" id="CLU_083611_0_0_4"/>
<dbReference type="GO" id="GO:0030973">
    <property type="term" value="F:molybdate ion binding"/>
    <property type="evidence" value="ECO:0007669"/>
    <property type="project" value="TreeGrafter"/>
</dbReference>
<dbReference type="CDD" id="cd13541">
    <property type="entry name" value="PBP2_ModA_like_2"/>
    <property type="match status" value="1"/>
</dbReference>
<dbReference type="SUPFAM" id="SSF53850">
    <property type="entry name" value="Periplasmic binding protein-like II"/>
    <property type="match status" value="1"/>
</dbReference>
<evidence type="ECO:0000313" key="6">
    <source>
        <dbReference type="Proteomes" id="UP000006697"/>
    </source>
</evidence>
<feature type="signal peptide" evidence="4">
    <location>
        <begin position="1"/>
        <end position="26"/>
    </location>
</feature>
<evidence type="ECO:0000313" key="5">
    <source>
        <dbReference type="EMBL" id="CAL61944.1"/>
    </source>
</evidence>
<feature type="chain" id="PRO_5002669181" evidence="4">
    <location>
        <begin position="27"/>
        <end position="267"/>
    </location>
</feature>
<name>A4G607_HERAR</name>
<sequence>MKNLSFKALMLGAVMTVSGWNGVLHAQTTEQLPLLVAAGSLKTAMDETIAAYQAQGGSAFQTKYGPSGKLRKEIETSAKVDVFASADIEHTNALAQKKLLDVSRVFTHNDLCVVARPELKLHVDNMLDVLRSPSVRVATSTPVSDPMGDYTWQFFRNAESRQPGIYQLLDAKALKLSGASVPAPGEKLPYITAFEDDKADAYIMYCTNAVITKKAVPQLHVVRIADELNVRSVYGIAAGLHSAAGKDFVRFVMGSTGQAILKKHGFE</sequence>
<accession>A4G607</accession>
<dbReference type="Pfam" id="PF13531">
    <property type="entry name" value="SBP_bac_11"/>
    <property type="match status" value="1"/>
</dbReference>
<dbReference type="KEGG" id="har:HEAR1788"/>
<dbReference type="AlphaFoldDB" id="A4G607"/>
<gene>
    <name evidence="5" type="ordered locus">HEAR1788</name>
</gene>
<dbReference type="eggNOG" id="COG0725">
    <property type="taxonomic scope" value="Bacteria"/>
</dbReference>
<dbReference type="Proteomes" id="UP000006697">
    <property type="component" value="Chromosome"/>
</dbReference>
<reference evidence="5 6" key="1">
    <citation type="journal article" date="2007" name="PLoS Genet.">
        <title>A tale of two oxidation states: bacterial colonization of arsenic-rich environments.</title>
        <authorList>
            <person name="Muller D."/>
            <person name="Medigue C."/>
            <person name="Koechler S."/>
            <person name="Barbe V."/>
            <person name="Barakat M."/>
            <person name="Talla E."/>
            <person name="Bonnefoy V."/>
            <person name="Krin E."/>
            <person name="Arsene-Ploetze F."/>
            <person name="Carapito C."/>
            <person name="Chandler M."/>
            <person name="Cournoyer B."/>
            <person name="Cruveiller S."/>
            <person name="Dossat C."/>
            <person name="Duval S."/>
            <person name="Heymann M."/>
            <person name="Leize E."/>
            <person name="Lieutaud A."/>
            <person name="Lievremont D."/>
            <person name="Makita Y."/>
            <person name="Mangenot S."/>
            <person name="Nitschke W."/>
            <person name="Ortet P."/>
            <person name="Perdrial N."/>
            <person name="Schoepp B."/>
            <person name="Siguier N."/>
            <person name="Simeonova D.D."/>
            <person name="Rouy Z."/>
            <person name="Segurens B."/>
            <person name="Turlin E."/>
            <person name="Vallenet D."/>
            <person name="Van Dorsselaer A."/>
            <person name="Weiss S."/>
            <person name="Weissenbach J."/>
            <person name="Lett M.C."/>
            <person name="Danchin A."/>
            <person name="Bertin P.N."/>
        </authorList>
    </citation>
    <scope>NUCLEOTIDE SEQUENCE [LARGE SCALE GENOMIC DNA]</scope>
    <source>
        <strain evidence="6">ULPAs1</strain>
    </source>
</reference>
<dbReference type="InterPro" id="IPR050682">
    <property type="entry name" value="ModA/WtpA"/>
</dbReference>
<dbReference type="OrthoDB" id="516817at2"/>
<evidence type="ECO:0000256" key="4">
    <source>
        <dbReference type="SAM" id="SignalP"/>
    </source>
</evidence>
<dbReference type="PANTHER" id="PTHR30632:SF0">
    <property type="entry name" value="SULFATE-BINDING PROTEIN"/>
    <property type="match status" value="1"/>
</dbReference>
<proteinExistence type="inferred from homology"/>
<protein>
    <submittedName>
        <fullName evidence="5">ABC-type molybdate transport system, periplasmic component ModA</fullName>
    </submittedName>
</protein>
<dbReference type="InterPro" id="IPR005950">
    <property type="entry name" value="ModA"/>
</dbReference>
<keyword evidence="2" id="KW-0479">Metal-binding</keyword>
<dbReference type="NCBIfam" id="TIGR01256">
    <property type="entry name" value="modA"/>
    <property type="match status" value="1"/>
</dbReference>
<dbReference type="PANTHER" id="PTHR30632">
    <property type="entry name" value="MOLYBDATE-BINDING PERIPLASMIC PROTEIN"/>
    <property type="match status" value="1"/>
</dbReference>
<keyword evidence="3 4" id="KW-0732">Signal</keyword>
<dbReference type="EMBL" id="CU207211">
    <property type="protein sequence ID" value="CAL61944.1"/>
    <property type="molecule type" value="Genomic_DNA"/>
</dbReference>
<dbReference type="STRING" id="204773.HEAR1788"/>
<dbReference type="GO" id="GO:0015689">
    <property type="term" value="P:molybdate ion transport"/>
    <property type="evidence" value="ECO:0007669"/>
    <property type="project" value="InterPro"/>
</dbReference>
<evidence type="ECO:0000256" key="2">
    <source>
        <dbReference type="ARBA" id="ARBA00022723"/>
    </source>
</evidence>
<keyword evidence="6" id="KW-1185">Reference proteome</keyword>
<evidence type="ECO:0000256" key="1">
    <source>
        <dbReference type="ARBA" id="ARBA00009175"/>
    </source>
</evidence>
<organism evidence="5 6">
    <name type="scientific">Herminiimonas arsenicoxydans</name>
    <dbReference type="NCBI Taxonomy" id="204773"/>
    <lineage>
        <taxon>Bacteria</taxon>
        <taxon>Pseudomonadati</taxon>
        <taxon>Pseudomonadota</taxon>
        <taxon>Betaproteobacteria</taxon>
        <taxon>Burkholderiales</taxon>
        <taxon>Oxalobacteraceae</taxon>
        <taxon>Herminiimonas</taxon>
    </lineage>
</organism>
<comment type="similarity">
    <text evidence="1">Belongs to the bacterial solute-binding protein ModA family.</text>
</comment>
<dbReference type="GO" id="GO:0046872">
    <property type="term" value="F:metal ion binding"/>
    <property type="evidence" value="ECO:0007669"/>
    <property type="project" value="UniProtKB-KW"/>
</dbReference>
<dbReference type="Gene3D" id="3.40.190.10">
    <property type="entry name" value="Periplasmic binding protein-like II"/>
    <property type="match status" value="2"/>
</dbReference>
<evidence type="ECO:0000256" key="3">
    <source>
        <dbReference type="ARBA" id="ARBA00022729"/>
    </source>
</evidence>